<feature type="transmembrane region" description="Helical" evidence="1">
    <location>
        <begin position="49"/>
        <end position="68"/>
    </location>
</feature>
<name>A0ABR9J6C7_9MICC</name>
<dbReference type="Proteomes" id="UP000636579">
    <property type="component" value="Unassembled WGS sequence"/>
</dbReference>
<organism evidence="2 3">
    <name type="scientific">Nesterenkonia halotolerans</name>
    <dbReference type="NCBI Taxonomy" id="225325"/>
    <lineage>
        <taxon>Bacteria</taxon>
        <taxon>Bacillati</taxon>
        <taxon>Actinomycetota</taxon>
        <taxon>Actinomycetes</taxon>
        <taxon>Micrococcales</taxon>
        <taxon>Micrococcaceae</taxon>
        <taxon>Nesterenkonia</taxon>
    </lineage>
</organism>
<dbReference type="RefSeq" id="WP_192591158.1">
    <property type="nucleotide sequence ID" value="NZ_JADBEE010000001.1"/>
</dbReference>
<keyword evidence="1" id="KW-1133">Transmembrane helix</keyword>
<feature type="transmembrane region" description="Helical" evidence="1">
    <location>
        <begin position="7"/>
        <end position="29"/>
    </location>
</feature>
<evidence type="ECO:0000256" key="1">
    <source>
        <dbReference type="SAM" id="Phobius"/>
    </source>
</evidence>
<dbReference type="EMBL" id="JADBEE010000001">
    <property type="protein sequence ID" value="MBE1514407.1"/>
    <property type="molecule type" value="Genomic_DNA"/>
</dbReference>
<comment type="caution">
    <text evidence="2">The sequence shown here is derived from an EMBL/GenBank/DDBJ whole genome shotgun (WGS) entry which is preliminary data.</text>
</comment>
<keyword evidence="1" id="KW-0812">Transmembrane</keyword>
<reference evidence="2 3" key="1">
    <citation type="submission" date="2020-10" db="EMBL/GenBank/DDBJ databases">
        <title>Sequencing the genomes of 1000 actinobacteria strains.</title>
        <authorList>
            <person name="Klenk H.-P."/>
        </authorList>
    </citation>
    <scope>NUCLEOTIDE SEQUENCE [LARGE SCALE GENOMIC DNA]</scope>
    <source>
        <strain evidence="2 3">DSM 15474</strain>
    </source>
</reference>
<proteinExistence type="predicted"/>
<gene>
    <name evidence="2" type="ORF">H4W26_001162</name>
</gene>
<protein>
    <submittedName>
        <fullName evidence="2">Uncharacterized protein</fullName>
    </submittedName>
</protein>
<evidence type="ECO:0000313" key="3">
    <source>
        <dbReference type="Proteomes" id="UP000636579"/>
    </source>
</evidence>
<keyword evidence="3" id="KW-1185">Reference proteome</keyword>
<evidence type="ECO:0000313" key="2">
    <source>
        <dbReference type="EMBL" id="MBE1514407.1"/>
    </source>
</evidence>
<keyword evidence="1" id="KW-0472">Membrane</keyword>
<accession>A0ABR9J6C7</accession>
<sequence>MVNILDGLFFLITGIVLVVFHKPVGAFIFRTNKKLDPRAGRMMENTTSPQAVILPGVAFIVFGIFLMAHD</sequence>